<name>A0ABW8S3E3_9CLOT</name>
<reference evidence="1 2" key="1">
    <citation type="submission" date="2024-11" db="EMBL/GenBank/DDBJ databases">
        <authorList>
            <person name="Heng Y.C."/>
            <person name="Lim A.C.H."/>
            <person name="Lee J.K.Y."/>
            <person name="Kittelmann S."/>
        </authorList>
    </citation>
    <scope>NUCLEOTIDE SEQUENCE [LARGE SCALE GENOMIC DNA]</scope>
    <source>
        <strain evidence="1 2">WILCCON 0112</strain>
    </source>
</reference>
<evidence type="ECO:0000313" key="2">
    <source>
        <dbReference type="Proteomes" id="UP001623600"/>
    </source>
</evidence>
<gene>
    <name evidence="1" type="ORF">ACJDTP_09300</name>
</gene>
<comment type="caution">
    <text evidence="1">The sequence shown here is derived from an EMBL/GenBank/DDBJ whole genome shotgun (WGS) entry which is preliminary data.</text>
</comment>
<dbReference type="RefSeq" id="WP_406760995.1">
    <property type="nucleotide sequence ID" value="NZ_JBJIAB010000009.1"/>
</dbReference>
<proteinExistence type="predicted"/>
<sequence length="218" mass="24933">MGSSTRKIQQKIKKIISDSKGELDDTLPKVINETIRMKKAKKYFGDKDFGNLVTGGMSGISALSSGKFGKDYGIEYDINLEESIIKDKIKTEQIIEAILDKVEENQEIENGLILAAFKATMAEIILNNLLNSEAFLKKFMCNLLYSLIMENINEALIEIYDDIHTKDFRDRVKKFANDTIEEYMSKPIKDYIEKKIDLAVIIEKVSKLNENIKDNNFE</sequence>
<dbReference type="EMBL" id="JBJIAB010000009">
    <property type="protein sequence ID" value="MFL0165260.1"/>
    <property type="molecule type" value="Genomic_DNA"/>
</dbReference>
<protein>
    <submittedName>
        <fullName evidence="1">Uncharacterized protein</fullName>
    </submittedName>
</protein>
<dbReference type="Proteomes" id="UP001623600">
    <property type="component" value="Unassembled WGS sequence"/>
</dbReference>
<organism evidence="1 2">
    <name type="scientific">Candidatus Clostridium helianthi</name>
    <dbReference type="NCBI Taxonomy" id="3381660"/>
    <lineage>
        <taxon>Bacteria</taxon>
        <taxon>Bacillati</taxon>
        <taxon>Bacillota</taxon>
        <taxon>Clostridia</taxon>
        <taxon>Eubacteriales</taxon>
        <taxon>Clostridiaceae</taxon>
        <taxon>Clostridium</taxon>
    </lineage>
</organism>
<keyword evidence="2" id="KW-1185">Reference proteome</keyword>
<accession>A0ABW8S3E3</accession>
<evidence type="ECO:0000313" key="1">
    <source>
        <dbReference type="EMBL" id="MFL0165260.1"/>
    </source>
</evidence>